<feature type="compositionally biased region" description="Basic and acidic residues" evidence="1">
    <location>
        <begin position="98"/>
        <end position="108"/>
    </location>
</feature>
<dbReference type="KEGG" id="amex:103034687"/>
<dbReference type="Proteomes" id="UP000752171">
    <property type="component" value="Unassembled WGS sequence"/>
</dbReference>
<name>A0A8T2KUR8_ASTMX</name>
<dbReference type="AlphaFoldDB" id="A0A8T2KUR8"/>
<organism evidence="2 3">
    <name type="scientific">Astyanax mexicanus</name>
    <name type="common">Blind cave fish</name>
    <name type="synonym">Astyanax fasciatus mexicanus</name>
    <dbReference type="NCBI Taxonomy" id="7994"/>
    <lineage>
        <taxon>Eukaryota</taxon>
        <taxon>Metazoa</taxon>
        <taxon>Chordata</taxon>
        <taxon>Craniata</taxon>
        <taxon>Vertebrata</taxon>
        <taxon>Euteleostomi</taxon>
        <taxon>Actinopterygii</taxon>
        <taxon>Neopterygii</taxon>
        <taxon>Teleostei</taxon>
        <taxon>Ostariophysi</taxon>
        <taxon>Characiformes</taxon>
        <taxon>Characoidei</taxon>
        <taxon>Acestrorhamphidae</taxon>
        <taxon>Acestrorhamphinae</taxon>
        <taxon>Astyanax</taxon>
    </lineage>
</organism>
<protein>
    <submittedName>
        <fullName evidence="2">Uncharacterized protein</fullName>
    </submittedName>
</protein>
<feature type="compositionally biased region" description="Basic and acidic residues" evidence="1">
    <location>
        <begin position="269"/>
        <end position="294"/>
    </location>
</feature>
<feature type="region of interest" description="Disordered" evidence="1">
    <location>
        <begin position="341"/>
        <end position="365"/>
    </location>
</feature>
<feature type="compositionally biased region" description="Basic and acidic residues" evidence="1">
    <location>
        <begin position="617"/>
        <end position="631"/>
    </location>
</feature>
<feature type="compositionally biased region" description="Low complexity" evidence="1">
    <location>
        <begin position="601"/>
        <end position="616"/>
    </location>
</feature>
<feature type="compositionally biased region" description="Basic residues" evidence="1">
    <location>
        <begin position="56"/>
        <end position="65"/>
    </location>
</feature>
<reference evidence="2 3" key="1">
    <citation type="submission" date="2021-07" db="EMBL/GenBank/DDBJ databases">
        <authorList>
            <person name="Imarazene B."/>
            <person name="Zahm M."/>
            <person name="Klopp C."/>
            <person name="Cabau C."/>
            <person name="Beille S."/>
            <person name="Jouanno E."/>
            <person name="Castinel A."/>
            <person name="Lluch J."/>
            <person name="Gil L."/>
            <person name="Kuchtly C."/>
            <person name="Lopez Roques C."/>
            <person name="Donnadieu C."/>
            <person name="Parrinello H."/>
            <person name="Journot L."/>
            <person name="Du K."/>
            <person name="Schartl M."/>
            <person name="Retaux S."/>
            <person name="Guiguen Y."/>
        </authorList>
    </citation>
    <scope>NUCLEOTIDE SEQUENCE [LARGE SCALE GENOMIC DNA]</scope>
    <source>
        <strain evidence="2">Pach_M1</strain>
        <tissue evidence="2">Testis</tissue>
    </source>
</reference>
<accession>A0A8T2KUR8</accession>
<feature type="region of interest" description="Disordered" evidence="1">
    <location>
        <begin position="563"/>
        <end position="631"/>
    </location>
</feature>
<evidence type="ECO:0000313" key="3">
    <source>
        <dbReference type="Proteomes" id="UP000752171"/>
    </source>
</evidence>
<feature type="region of interest" description="Disordered" evidence="1">
    <location>
        <begin position="56"/>
        <end position="108"/>
    </location>
</feature>
<sequence length="987" mass="116339">MTDKNPEVMVCDASIMKNVWEIRLREYGQRIKLEQDRIEKSALLRINEDWAKRMSGHVKPRRVERKAKPPEELPAQTFKPKQVPLGRPSGFVSSRPQKQVDVKKDTKPTKQSKLNLLLSLNEKQPGMMVWTKAWKFSQALPQPEQMPAASDWGTAWKFLNIQPKNEGKSWMEQERDADDTNNNVTYNEALLQWEKVDKTLYFQTFEEEDLAIPDWEKSWKYTKQRKDCQSDEKTNLRQKSLDVFQQFQRYNGERSSSEWNESWKSPKPPNEEHVTFERKSTNKEDNENENRNQEEEQSTIPWGQSWKQFKKQLHLPSKSMGTSIPPAWMDSWRVSKPISPKLHQESATTRSNVLEPQVNMPEEPLDPKRYQSIMEASREEQLKSKMELWNSQLQAKDPLPVNEWQKSWMTTKNMSEYKEQPIEKMSREDKPMPMPIERQEMKKVGFGSGLQQHGQFELIPLFPKRFPKPPQITELSELSKDKEPFISRWKDSWKSLKKQRRQDRIQSRLQRMSQQAQQVGTPQTSLSGWTNSWRFTNLNLNQNSDLWQQGWATYSRNRPERWVRENDFPNNGPTSARGWGESWRSTRHQHRAEREATRTASTQRPSTQRPSTQPQPDRLETQLHQQERSEHSCSDWEQSWKFSMNEYHHDKPSSTEWADSWKFCSFHFEDWSKRQTEPNKGQWKSIVINGRKGLHLPSHMISSSFEAQVFKQRFPSKEWQNSWKMFTGKKQSKPDRDIPQSWDHSWMFNPTQFYRSSSGSDDSSSMQWSQSMGNLAQYESTSEWGRSWRIANIQPPKSVASWFEAEPCTCSPTYMVFWTRYKCNDCLFSLLAKEYAKLKKWSIAWRFMKLESKIDMKAAISQTTPEDDSIIIKKVMKPKKPMFSQVEKDKEASYLKRWVDACKLAKTQPRPKREVKSKPGQAKDEALKAMIAEWAESWRFASDSKTDEPVKVSVSLADWEDSWKFLLSSYAPQSSPKMMMGSQKGRS</sequence>
<evidence type="ECO:0000256" key="1">
    <source>
        <dbReference type="SAM" id="MobiDB-lite"/>
    </source>
</evidence>
<feature type="region of interest" description="Disordered" evidence="1">
    <location>
        <begin position="255"/>
        <end position="300"/>
    </location>
</feature>
<gene>
    <name evidence="2" type="ORF">AMEX_G23025</name>
</gene>
<evidence type="ECO:0000313" key="2">
    <source>
        <dbReference type="EMBL" id="KAG9263033.1"/>
    </source>
</evidence>
<feature type="compositionally biased region" description="Polar residues" evidence="1">
    <location>
        <begin position="345"/>
        <end position="354"/>
    </location>
</feature>
<proteinExistence type="predicted"/>
<comment type="caution">
    <text evidence="2">The sequence shown here is derived from an EMBL/GenBank/DDBJ whole genome shotgun (WGS) entry which is preliminary data.</text>
</comment>
<dbReference type="EMBL" id="JAICCE010000020">
    <property type="protein sequence ID" value="KAG9263033.1"/>
    <property type="molecule type" value="Genomic_DNA"/>
</dbReference>